<sequence>MCLPGHIHLQKTDAGRISRARGGSFPPRRAMSAIFRKTHLCTKKSDDDHDDPHKWQGATLP</sequence>
<feature type="region of interest" description="Disordered" evidence="1">
    <location>
        <begin position="1"/>
        <end position="27"/>
    </location>
</feature>
<proteinExistence type="predicted"/>
<evidence type="ECO:0000256" key="1">
    <source>
        <dbReference type="SAM" id="MobiDB-lite"/>
    </source>
</evidence>
<organism evidence="2 3">
    <name type="scientific">Pisolithus microcarpus 441</name>
    <dbReference type="NCBI Taxonomy" id="765257"/>
    <lineage>
        <taxon>Eukaryota</taxon>
        <taxon>Fungi</taxon>
        <taxon>Dikarya</taxon>
        <taxon>Basidiomycota</taxon>
        <taxon>Agaricomycotina</taxon>
        <taxon>Agaricomycetes</taxon>
        <taxon>Agaricomycetidae</taxon>
        <taxon>Boletales</taxon>
        <taxon>Sclerodermatineae</taxon>
        <taxon>Pisolithaceae</taxon>
        <taxon>Pisolithus</taxon>
    </lineage>
</organism>
<feature type="region of interest" description="Disordered" evidence="1">
    <location>
        <begin position="41"/>
        <end position="61"/>
    </location>
</feature>
<dbReference type="Proteomes" id="UP000054018">
    <property type="component" value="Unassembled WGS sequence"/>
</dbReference>
<reference evidence="2 3" key="1">
    <citation type="submission" date="2014-04" db="EMBL/GenBank/DDBJ databases">
        <authorList>
            <consortium name="DOE Joint Genome Institute"/>
            <person name="Kuo A."/>
            <person name="Kohler A."/>
            <person name="Costa M.D."/>
            <person name="Nagy L.G."/>
            <person name="Floudas D."/>
            <person name="Copeland A."/>
            <person name="Barry K.W."/>
            <person name="Cichocki N."/>
            <person name="Veneault-Fourrey C."/>
            <person name="LaButti K."/>
            <person name="Lindquist E.A."/>
            <person name="Lipzen A."/>
            <person name="Lundell T."/>
            <person name="Morin E."/>
            <person name="Murat C."/>
            <person name="Sun H."/>
            <person name="Tunlid A."/>
            <person name="Henrissat B."/>
            <person name="Grigoriev I.V."/>
            <person name="Hibbett D.S."/>
            <person name="Martin F."/>
            <person name="Nordberg H.P."/>
            <person name="Cantor M.N."/>
            <person name="Hua S.X."/>
        </authorList>
    </citation>
    <scope>NUCLEOTIDE SEQUENCE [LARGE SCALE GENOMIC DNA]</scope>
    <source>
        <strain evidence="2 3">441</strain>
    </source>
</reference>
<name>A0A0C9YQ61_9AGAM</name>
<reference evidence="3" key="2">
    <citation type="submission" date="2015-01" db="EMBL/GenBank/DDBJ databases">
        <title>Evolutionary Origins and Diversification of the Mycorrhizal Mutualists.</title>
        <authorList>
            <consortium name="DOE Joint Genome Institute"/>
            <consortium name="Mycorrhizal Genomics Consortium"/>
            <person name="Kohler A."/>
            <person name="Kuo A."/>
            <person name="Nagy L.G."/>
            <person name="Floudas D."/>
            <person name="Copeland A."/>
            <person name="Barry K.W."/>
            <person name="Cichocki N."/>
            <person name="Veneault-Fourrey C."/>
            <person name="LaButti K."/>
            <person name="Lindquist E.A."/>
            <person name="Lipzen A."/>
            <person name="Lundell T."/>
            <person name="Morin E."/>
            <person name="Murat C."/>
            <person name="Riley R."/>
            <person name="Ohm R."/>
            <person name="Sun H."/>
            <person name="Tunlid A."/>
            <person name="Henrissat B."/>
            <person name="Grigoriev I.V."/>
            <person name="Hibbett D.S."/>
            <person name="Martin F."/>
        </authorList>
    </citation>
    <scope>NUCLEOTIDE SEQUENCE [LARGE SCALE GENOMIC DNA]</scope>
    <source>
        <strain evidence="3">441</strain>
    </source>
</reference>
<protein>
    <submittedName>
        <fullName evidence="2">Uncharacterized protein</fullName>
    </submittedName>
</protein>
<evidence type="ECO:0000313" key="3">
    <source>
        <dbReference type="Proteomes" id="UP000054018"/>
    </source>
</evidence>
<keyword evidence="3" id="KW-1185">Reference proteome</keyword>
<feature type="non-terminal residue" evidence="2">
    <location>
        <position position="61"/>
    </location>
</feature>
<gene>
    <name evidence="2" type="ORF">PISMIDRAFT_686867</name>
</gene>
<evidence type="ECO:0000313" key="2">
    <source>
        <dbReference type="EMBL" id="KIK15924.1"/>
    </source>
</evidence>
<accession>A0A0C9YQ61</accession>
<dbReference type="EMBL" id="KN833872">
    <property type="protein sequence ID" value="KIK15924.1"/>
    <property type="molecule type" value="Genomic_DNA"/>
</dbReference>
<dbReference type="AlphaFoldDB" id="A0A0C9YQ61"/>
<dbReference type="HOGENOM" id="CLU_2929078_0_0_1"/>
<feature type="compositionally biased region" description="Basic and acidic residues" evidence="1">
    <location>
        <begin position="43"/>
        <end position="54"/>
    </location>
</feature>